<keyword evidence="2" id="KW-1185">Reference proteome</keyword>
<organism evidence="1 2">
    <name type="scientific">Imbroritus primus</name>
    <dbReference type="NCBI Taxonomy" id="3058603"/>
    <lineage>
        <taxon>Bacteria</taxon>
        <taxon>Pseudomonadati</taxon>
        <taxon>Pseudomonadota</taxon>
        <taxon>Betaproteobacteria</taxon>
        <taxon>Burkholderiales</taxon>
        <taxon>Burkholderiaceae</taxon>
        <taxon>Imbroritus</taxon>
    </lineage>
</organism>
<reference evidence="1" key="1">
    <citation type="submission" date="2019-05" db="EMBL/GenBank/DDBJ databases">
        <title>Revised genome assembly of Burkholderiaceae (previously Ralstonia) sp. PBA.</title>
        <authorList>
            <person name="Gan H.M."/>
        </authorList>
    </citation>
    <scope>NUCLEOTIDE SEQUENCE</scope>
    <source>
        <strain evidence="1">PBA</strain>
    </source>
</reference>
<comment type="caution">
    <text evidence="1">The sequence shown here is derived from an EMBL/GenBank/DDBJ whole genome shotgun (WGS) entry which is preliminary data.</text>
</comment>
<gene>
    <name evidence="1" type="ORF">MW7_009300</name>
</gene>
<proteinExistence type="predicted"/>
<evidence type="ECO:0000313" key="2">
    <source>
        <dbReference type="Proteomes" id="UP000004277"/>
    </source>
</evidence>
<protein>
    <submittedName>
        <fullName evidence="1">DUF1857 family protein</fullName>
    </submittedName>
</protein>
<dbReference type="EMBL" id="AKCV02000015">
    <property type="protein sequence ID" value="TMS58885.1"/>
    <property type="molecule type" value="Genomic_DNA"/>
</dbReference>
<accession>A0ACD3SRN7</accession>
<name>A0ACD3SRN7_9BURK</name>
<dbReference type="Proteomes" id="UP000004277">
    <property type="component" value="Unassembled WGS sequence"/>
</dbReference>
<sequence length="156" mass="17328">MQFEHLIEINDPLNPLLVPLTSQQVWQGLVLRAREPEAFMLGLDRAEILSDTGNVLERELHFGAARIRDTVTLIPHAAVRYDTHATAEHAGGSLMMSIEMPDEAHLFVRFVYATTMAEADARGDTRYADIVRSAYHAADLDTIAKIREFAAAGRLG</sequence>
<evidence type="ECO:0000313" key="1">
    <source>
        <dbReference type="EMBL" id="TMS58885.1"/>
    </source>
</evidence>